<proteinExistence type="predicted"/>
<dbReference type="OrthoDB" id="3267635at2"/>
<keyword evidence="1" id="KW-1133">Transmembrane helix</keyword>
<dbReference type="AlphaFoldDB" id="A0A9W5RF40"/>
<evidence type="ECO:0000256" key="1">
    <source>
        <dbReference type="SAM" id="Phobius"/>
    </source>
</evidence>
<accession>A0A9W5RF40</accession>
<gene>
    <name evidence="2" type="ORF">HMPREF9238_00935</name>
</gene>
<feature type="transmembrane region" description="Helical" evidence="1">
    <location>
        <begin position="92"/>
        <end position="119"/>
    </location>
</feature>
<keyword evidence="1" id="KW-0812">Transmembrane</keyword>
<evidence type="ECO:0000313" key="2">
    <source>
        <dbReference type="EMBL" id="EPD31170.1"/>
    </source>
</evidence>
<keyword evidence="1" id="KW-0472">Membrane</keyword>
<sequence length="146" mass="15349">MAVDRSKPATPVIVETTQSRPNTSIGQLVNELSNQITTLIRGEIELTKLKATTLAKKAGVGGILLAGAGVFALYLLGWIFHTIELGFANVVAPWVASLITAGILLLIVAILAVVGALLLKKGLEDKPNPSENMKLNIAAAKKGLEK</sequence>
<comment type="caution">
    <text evidence="2">The sequence shown here is derived from an EMBL/GenBank/DDBJ whole genome shotgun (WGS) entry which is preliminary data.</text>
</comment>
<dbReference type="Pfam" id="PF07332">
    <property type="entry name" value="Phage_holin_3_6"/>
    <property type="match status" value="1"/>
</dbReference>
<dbReference type="InterPro" id="IPR009937">
    <property type="entry name" value="Phage_holin_3_6"/>
</dbReference>
<evidence type="ECO:0000313" key="3">
    <source>
        <dbReference type="Proteomes" id="UP000014387"/>
    </source>
</evidence>
<protein>
    <recommendedName>
        <fullName evidence="4">Phage holin family protein</fullName>
    </recommendedName>
</protein>
<evidence type="ECO:0008006" key="4">
    <source>
        <dbReference type="Google" id="ProtNLM"/>
    </source>
</evidence>
<reference evidence="2 3" key="1">
    <citation type="submission" date="2013-05" db="EMBL/GenBank/DDBJ databases">
        <title>The Genome Sequence of Actinomyces europaeus ACS-120-V-COL10B.</title>
        <authorList>
            <consortium name="The Broad Institute Genomics Platform"/>
            <person name="Earl A."/>
            <person name="Ward D."/>
            <person name="Feldgarden M."/>
            <person name="Gevers D."/>
            <person name="Saerens B."/>
            <person name="Vaneechoutte M."/>
            <person name="Walker B."/>
            <person name="Young S."/>
            <person name="Zeng Q."/>
            <person name="Gargeya S."/>
            <person name="Fitzgerald M."/>
            <person name="Haas B."/>
            <person name="Abouelleil A."/>
            <person name="Allen A.W."/>
            <person name="Alvarado L."/>
            <person name="Arachchi H.M."/>
            <person name="Berlin A.M."/>
            <person name="Chapman S.B."/>
            <person name="Gainer-Dewar J."/>
            <person name="Goldberg J."/>
            <person name="Griggs A."/>
            <person name="Gujja S."/>
            <person name="Hansen M."/>
            <person name="Howarth C."/>
            <person name="Imamovic A."/>
            <person name="Ireland A."/>
            <person name="Larimer J."/>
            <person name="McCowan C."/>
            <person name="Murphy C."/>
            <person name="Pearson M."/>
            <person name="Poon T.W."/>
            <person name="Priest M."/>
            <person name="Roberts A."/>
            <person name="Saif S."/>
            <person name="Shea T."/>
            <person name="Sisk P."/>
            <person name="Sykes S."/>
            <person name="Wortman J."/>
            <person name="Nusbaum C."/>
            <person name="Birren B."/>
        </authorList>
    </citation>
    <scope>NUCLEOTIDE SEQUENCE [LARGE SCALE GENOMIC DNA]</scope>
    <source>
        <strain evidence="2 3">ACS-120-V-Col10b</strain>
    </source>
</reference>
<organism evidence="2 3">
    <name type="scientific">Gleimia europaea ACS-120-V-Col10b</name>
    <dbReference type="NCBI Taxonomy" id="883069"/>
    <lineage>
        <taxon>Bacteria</taxon>
        <taxon>Bacillati</taxon>
        <taxon>Actinomycetota</taxon>
        <taxon>Actinomycetes</taxon>
        <taxon>Actinomycetales</taxon>
        <taxon>Actinomycetaceae</taxon>
        <taxon>Gleimia</taxon>
    </lineage>
</organism>
<feature type="transmembrane region" description="Helical" evidence="1">
    <location>
        <begin position="58"/>
        <end position="80"/>
    </location>
</feature>
<dbReference type="EMBL" id="AGWN01000001">
    <property type="protein sequence ID" value="EPD31170.1"/>
    <property type="molecule type" value="Genomic_DNA"/>
</dbReference>
<name>A0A9W5RF40_9ACTO</name>
<dbReference type="Proteomes" id="UP000014387">
    <property type="component" value="Unassembled WGS sequence"/>
</dbReference>
<keyword evidence="3" id="KW-1185">Reference proteome</keyword>